<name>A0A4R8LX15_9BACL</name>
<dbReference type="InterPro" id="IPR004628">
    <property type="entry name" value="Man_deHydtase"/>
</dbReference>
<evidence type="ECO:0000313" key="10">
    <source>
        <dbReference type="EMBL" id="TDY51236.1"/>
    </source>
</evidence>
<dbReference type="EMBL" id="SORF01000001">
    <property type="protein sequence ID" value="TDY51236.1"/>
    <property type="molecule type" value="Genomic_DNA"/>
</dbReference>
<dbReference type="PANTHER" id="PTHR30387:SF2">
    <property type="entry name" value="MANNONATE DEHYDRATASE"/>
    <property type="match status" value="1"/>
</dbReference>
<sequence length="347" mass="38830">MQMSFRWYGPDDPVTLRNIRQIPGVVGIVTSLYHLSAGEAWPEDEIRSLVRTVEAAGLRLTVIESVPVHEDIKLGRPTRDRYIANYQTTLRRLAAAGVRTVCYNFMPLFDWLRTSLTYELPDGSTTLAYFDEEVDEQALLAGRLRLPAWNLETDSQRLRDMLSQYREMGAAALWDHLAYFLQAVIPVAEEVGIAMAIHPDDPPWSVVGIPRIIVDRAALQRLIRLCDKPANGVCFCSGSLGASADNDLPLILRDLGEAKRVHFVHLRNVRRIGPRSFYESGHLSANGSIDMFGLIRILAEMDYAGPVRPDHGRMIWGENGNPGYGLYDRALGLAYLNGLWEAARAIG</sequence>
<comment type="pathway">
    <text evidence="3 9">Carbohydrate metabolism; pentose and glucuronate interconversion.</text>
</comment>
<evidence type="ECO:0000256" key="9">
    <source>
        <dbReference type="HAMAP-Rule" id="MF_00106"/>
    </source>
</evidence>
<dbReference type="GO" id="GO:0042840">
    <property type="term" value="P:D-glucuronate catabolic process"/>
    <property type="evidence" value="ECO:0007669"/>
    <property type="project" value="TreeGrafter"/>
</dbReference>
<gene>
    <name evidence="9" type="primary">uxuA</name>
    <name evidence="10" type="ORF">C7445_101236</name>
</gene>
<dbReference type="Proteomes" id="UP000294581">
    <property type="component" value="Unassembled WGS sequence"/>
</dbReference>
<evidence type="ECO:0000256" key="5">
    <source>
        <dbReference type="ARBA" id="ARBA00012927"/>
    </source>
</evidence>
<keyword evidence="8 9" id="KW-0456">Lyase</keyword>
<dbReference type="UniPathway" id="UPA00246"/>
<evidence type="ECO:0000256" key="8">
    <source>
        <dbReference type="ARBA" id="ARBA00023239"/>
    </source>
</evidence>
<dbReference type="PIRSF" id="PIRSF016049">
    <property type="entry name" value="Man_dehyd"/>
    <property type="match status" value="1"/>
</dbReference>
<evidence type="ECO:0000256" key="4">
    <source>
        <dbReference type="ARBA" id="ARBA00007389"/>
    </source>
</evidence>
<dbReference type="SUPFAM" id="SSF51658">
    <property type="entry name" value="Xylose isomerase-like"/>
    <property type="match status" value="1"/>
</dbReference>
<protein>
    <recommendedName>
        <fullName evidence="5 9">Mannonate dehydratase</fullName>
        <ecNumber evidence="5 9">4.2.1.8</ecNumber>
    </recommendedName>
    <alternativeName>
        <fullName evidence="9">D-mannonate hydro-lyase</fullName>
    </alternativeName>
</protein>
<reference evidence="10 11" key="1">
    <citation type="submission" date="2019-03" db="EMBL/GenBank/DDBJ databases">
        <title>Genomic Encyclopedia of Type Strains, Phase IV (KMG-IV): sequencing the most valuable type-strain genomes for metagenomic binning, comparative biology and taxonomic classification.</title>
        <authorList>
            <person name="Goeker M."/>
        </authorList>
    </citation>
    <scope>NUCLEOTIDE SEQUENCE [LARGE SCALE GENOMIC DNA]</scope>
    <source>
        <strain evidence="10 11">DSM 17974</strain>
    </source>
</reference>
<proteinExistence type="inferred from homology"/>
<keyword evidence="11" id="KW-1185">Reference proteome</keyword>
<dbReference type="GO" id="GO:0008198">
    <property type="term" value="F:ferrous iron binding"/>
    <property type="evidence" value="ECO:0007669"/>
    <property type="project" value="TreeGrafter"/>
</dbReference>
<dbReference type="AlphaFoldDB" id="A0A4R8LX15"/>
<comment type="similarity">
    <text evidence="4 9">Belongs to the mannonate dehydratase family.</text>
</comment>
<evidence type="ECO:0000256" key="7">
    <source>
        <dbReference type="ARBA" id="ARBA00023211"/>
    </source>
</evidence>
<evidence type="ECO:0000256" key="6">
    <source>
        <dbReference type="ARBA" id="ARBA00023004"/>
    </source>
</evidence>
<dbReference type="Gene3D" id="3.20.20.150">
    <property type="entry name" value="Divalent-metal-dependent TIM barrel enzymes"/>
    <property type="match status" value="1"/>
</dbReference>
<evidence type="ECO:0000256" key="3">
    <source>
        <dbReference type="ARBA" id="ARBA00004892"/>
    </source>
</evidence>
<dbReference type="PANTHER" id="PTHR30387">
    <property type="entry name" value="MANNONATE DEHYDRATASE"/>
    <property type="match status" value="1"/>
</dbReference>
<dbReference type="EC" id="4.2.1.8" evidence="5 9"/>
<dbReference type="InterPro" id="IPR036237">
    <property type="entry name" value="Xyl_isomerase-like_sf"/>
</dbReference>
<evidence type="ECO:0000256" key="1">
    <source>
        <dbReference type="ARBA" id="ARBA00001794"/>
    </source>
</evidence>
<dbReference type="GO" id="GO:0030145">
    <property type="term" value="F:manganese ion binding"/>
    <property type="evidence" value="ECO:0007669"/>
    <property type="project" value="TreeGrafter"/>
</dbReference>
<comment type="cofactor">
    <cofactor evidence="9">
        <name>Fe(2+)</name>
        <dbReference type="ChEBI" id="CHEBI:29033"/>
    </cofactor>
    <cofactor evidence="9">
        <name>Mn(2+)</name>
        <dbReference type="ChEBI" id="CHEBI:29035"/>
    </cofactor>
</comment>
<organism evidence="10 11">
    <name type="scientific">Alicyclobacillus sacchari</name>
    <dbReference type="NCBI Taxonomy" id="392010"/>
    <lineage>
        <taxon>Bacteria</taxon>
        <taxon>Bacillati</taxon>
        <taxon>Bacillota</taxon>
        <taxon>Bacilli</taxon>
        <taxon>Bacillales</taxon>
        <taxon>Alicyclobacillaceae</taxon>
        <taxon>Alicyclobacillus</taxon>
    </lineage>
</organism>
<dbReference type="OrthoDB" id="9780250at2"/>
<accession>A0A4R8LX15</accession>
<keyword evidence="7 9" id="KW-0464">Manganese</keyword>
<evidence type="ECO:0000313" key="11">
    <source>
        <dbReference type="Proteomes" id="UP000294581"/>
    </source>
</evidence>
<comment type="caution">
    <text evidence="10">The sequence shown here is derived from an EMBL/GenBank/DDBJ whole genome shotgun (WGS) entry which is preliminary data.</text>
</comment>
<dbReference type="GO" id="GO:0008927">
    <property type="term" value="F:mannonate dehydratase activity"/>
    <property type="evidence" value="ECO:0007669"/>
    <property type="project" value="UniProtKB-UniRule"/>
</dbReference>
<dbReference type="RefSeq" id="WP_134158199.1">
    <property type="nucleotide sequence ID" value="NZ_SORF01000001.1"/>
</dbReference>
<dbReference type="HAMAP" id="MF_00106">
    <property type="entry name" value="UxuA"/>
    <property type="match status" value="1"/>
</dbReference>
<comment type="function">
    <text evidence="2 9">Catalyzes the dehydration of D-mannonate.</text>
</comment>
<evidence type="ECO:0000256" key="2">
    <source>
        <dbReference type="ARBA" id="ARBA00002713"/>
    </source>
</evidence>
<dbReference type="Pfam" id="PF03786">
    <property type="entry name" value="UxuA"/>
    <property type="match status" value="1"/>
</dbReference>
<keyword evidence="6 9" id="KW-0408">Iron</keyword>
<comment type="catalytic activity">
    <reaction evidence="1 9">
        <text>D-mannonate = 2-dehydro-3-deoxy-D-gluconate + H2O</text>
        <dbReference type="Rhea" id="RHEA:20097"/>
        <dbReference type="ChEBI" id="CHEBI:15377"/>
        <dbReference type="ChEBI" id="CHEBI:17767"/>
        <dbReference type="ChEBI" id="CHEBI:57990"/>
        <dbReference type="EC" id="4.2.1.8"/>
    </reaction>
</comment>
<dbReference type="NCBIfam" id="NF003027">
    <property type="entry name" value="PRK03906.1"/>
    <property type="match status" value="2"/>
</dbReference>